<protein>
    <recommendedName>
        <fullName evidence="9">TRAP transporter small permease protein</fullName>
    </recommendedName>
</protein>
<evidence type="ECO:0000256" key="5">
    <source>
        <dbReference type="ARBA" id="ARBA00022692"/>
    </source>
</evidence>
<feature type="domain" description="Tripartite ATP-independent periplasmic transporters DctQ component" evidence="10">
    <location>
        <begin position="28"/>
        <end position="150"/>
    </location>
</feature>
<organism evidence="11">
    <name type="scientific">Alloyangia sp. H15</name>
    <dbReference type="NCBI Taxonomy" id="3029062"/>
    <lineage>
        <taxon>Bacteria</taxon>
        <taxon>Pseudomonadati</taxon>
        <taxon>Pseudomonadota</taxon>
        <taxon>Alphaproteobacteria</taxon>
        <taxon>Rhodobacterales</taxon>
        <taxon>Roseobacteraceae</taxon>
        <taxon>Alloyangia</taxon>
    </lineage>
</organism>
<feature type="transmembrane region" description="Helical" evidence="9">
    <location>
        <begin position="21"/>
        <end position="41"/>
    </location>
</feature>
<evidence type="ECO:0000256" key="6">
    <source>
        <dbReference type="ARBA" id="ARBA00022989"/>
    </source>
</evidence>
<dbReference type="GO" id="GO:0022857">
    <property type="term" value="F:transmembrane transporter activity"/>
    <property type="evidence" value="ECO:0007669"/>
    <property type="project" value="UniProtKB-UniRule"/>
</dbReference>
<keyword evidence="3" id="KW-1003">Cell membrane</keyword>
<evidence type="ECO:0000256" key="3">
    <source>
        <dbReference type="ARBA" id="ARBA00022475"/>
    </source>
</evidence>
<sequence>MTALRSRAAALLDGAARRVGALGVAALAALVAWVVLSRYALGQTPRWSEELPRLILVWITFIGIISGFLRNSHFRAGILEMLLPDGAPRRALLALAWLASAAFLVILMVTGWKITLFTWHHQTTAMSLPGGLFYLCLPIGAGLSVLALLLRGGRS</sequence>
<dbReference type="AlphaFoldDB" id="A0AAU8AKD7"/>
<proteinExistence type="inferred from homology"/>
<evidence type="ECO:0000256" key="1">
    <source>
        <dbReference type="ARBA" id="ARBA00004429"/>
    </source>
</evidence>
<keyword evidence="5 9" id="KW-0812">Transmembrane</keyword>
<feature type="transmembrane region" description="Helical" evidence="9">
    <location>
        <begin position="91"/>
        <end position="112"/>
    </location>
</feature>
<gene>
    <name evidence="11" type="ORF">PVT71_20385</name>
</gene>
<keyword evidence="2 9" id="KW-0813">Transport</keyword>
<keyword evidence="6 9" id="KW-1133">Transmembrane helix</keyword>
<comment type="similarity">
    <text evidence="8 9">Belongs to the TRAP transporter small permease family.</text>
</comment>
<comment type="subcellular location">
    <subcellularLocation>
        <location evidence="1 9">Cell inner membrane</location>
        <topology evidence="1 9">Multi-pass membrane protein</topology>
    </subcellularLocation>
</comment>
<dbReference type="PANTHER" id="PTHR35011">
    <property type="entry name" value="2,3-DIKETO-L-GULONATE TRAP TRANSPORTER SMALL PERMEASE PROTEIN YIAM"/>
    <property type="match status" value="1"/>
</dbReference>
<comment type="function">
    <text evidence="9">Part of the tripartite ATP-independent periplasmic (TRAP) transport system.</text>
</comment>
<evidence type="ECO:0000256" key="2">
    <source>
        <dbReference type="ARBA" id="ARBA00022448"/>
    </source>
</evidence>
<keyword evidence="7 9" id="KW-0472">Membrane</keyword>
<evidence type="ECO:0000256" key="8">
    <source>
        <dbReference type="ARBA" id="ARBA00038436"/>
    </source>
</evidence>
<feature type="transmembrane region" description="Helical" evidence="9">
    <location>
        <begin position="53"/>
        <end position="70"/>
    </location>
</feature>
<feature type="transmembrane region" description="Helical" evidence="9">
    <location>
        <begin position="132"/>
        <end position="150"/>
    </location>
</feature>
<comment type="subunit">
    <text evidence="9">The complex comprises the extracytoplasmic solute receptor protein and the two transmembrane proteins.</text>
</comment>
<dbReference type="Pfam" id="PF04290">
    <property type="entry name" value="DctQ"/>
    <property type="match status" value="1"/>
</dbReference>
<dbReference type="InterPro" id="IPR055348">
    <property type="entry name" value="DctQ"/>
</dbReference>
<dbReference type="RefSeq" id="WP_353474293.1">
    <property type="nucleotide sequence ID" value="NZ_CP123385.1"/>
</dbReference>
<dbReference type="InterPro" id="IPR007387">
    <property type="entry name" value="TRAP_DctQ"/>
</dbReference>
<dbReference type="EMBL" id="CP123385">
    <property type="protein sequence ID" value="XCC95442.1"/>
    <property type="molecule type" value="Genomic_DNA"/>
</dbReference>
<dbReference type="GO" id="GO:0015740">
    <property type="term" value="P:C4-dicarboxylate transport"/>
    <property type="evidence" value="ECO:0007669"/>
    <property type="project" value="TreeGrafter"/>
</dbReference>
<dbReference type="PANTHER" id="PTHR35011:SF2">
    <property type="entry name" value="2,3-DIKETO-L-GULONATE TRAP TRANSPORTER SMALL PERMEASE PROTEIN YIAM"/>
    <property type="match status" value="1"/>
</dbReference>
<evidence type="ECO:0000313" key="11">
    <source>
        <dbReference type="EMBL" id="XCC95442.1"/>
    </source>
</evidence>
<evidence type="ECO:0000256" key="9">
    <source>
        <dbReference type="RuleBase" id="RU369079"/>
    </source>
</evidence>
<dbReference type="GO" id="GO:0005886">
    <property type="term" value="C:plasma membrane"/>
    <property type="evidence" value="ECO:0007669"/>
    <property type="project" value="UniProtKB-SubCell"/>
</dbReference>
<keyword evidence="4 9" id="KW-0997">Cell inner membrane</keyword>
<evidence type="ECO:0000256" key="7">
    <source>
        <dbReference type="ARBA" id="ARBA00023136"/>
    </source>
</evidence>
<evidence type="ECO:0000256" key="4">
    <source>
        <dbReference type="ARBA" id="ARBA00022519"/>
    </source>
</evidence>
<reference evidence="11" key="1">
    <citation type="submission" date="2023-02" db="EMBL/GenBank/DDBJ databases">
        <title>Description and genomic characterization of Salipiger bruguierae sp. nov., isolated from the sediment of mangrove plant Bruguiera sexangula.</title>
        <authorList>
            <person name="Long M."/>
        </authorList>
    </citation>
    <scope>NUCLEOTIDE SEQUENCE</scope>
    <source>
        <strain evidence="11">H15</strain>
    </source>
</reference>
<accession>A0AAU8AKD7</accession>
<name>A0AAU8AKD7_9RHOB</name>
<evidence type="ECO:0000259" key="10">
    <source>
        <dbReference type="Pfam" id="PF04290"/>
    </source>
</evidence>